<organism evidence="8 9">
    <name type="scientific">Hymenoscyphus fraxineus</name>
    <dbReference type="NCBI Taxonomy" id="746836"/>
    <lineage>
        <taxon>Eukaryota</taxon>
        <taxon>Fungi</taxon>
        <taxon>Dikarya</taxon>
        <taxon>Ascomycota</taxon>
        <taxon>Pezizomycotina</taxon>
        <taxon>Leotiomycetes</taxon>
        <taxon>Helotiales</taxon>
        <taxon>Helotiaceae</taxon>
        <taxon>Hymenoscyphus</taxon>
    </lineage>
</organism>
<keyword evidence="3" id="KW-0240">DNA-directed RNA polymerase</keyword>
<evidence type="ECO:0000256" key="3">
    <source>
        <dbReference type="ARBA" id="ARBA00022478"/>
    </source>
</evidence>
<dbReference type="GO" id="GO:0005736">
    <property type="term" value="C:RNA polymerase I complex"/>
    <property type="evidence" value="ECO:0007669"/>
    <property type="project" value="TreeGrafter"/>
</dbReference>
<dbReference type="InterPro" id="IPR008193">
    <property type="entry name" value="RNA_pol_Rpb11_13-16kDa_CS"/>
</dbReference>
<dbReference type="GO" id="GO:0055029">
    <property type="term" value="C:nuclear DNA-directed RNA polymerase complex"/>
    <property type="evidence" value="ECO:0007669"/>
    <property type="project" value="UniProtKB-ARBA"/>
</dbReference>
<dbReference type="GO" id="GO:0003677">
    <property type="term" value="F:DNA binding"/>
    <property type="evidence" value="ECO:0007669"/>
    <property type="project" value="InterPro"/>
</dbReference>
<dbReference type="GO" id="GO:0006383">
    <property type="term" value="P:transcription by RNA polymerase III"/>
    <property type="evidence" value="ECO:0007669"/>
    <property type="project" value="TreeGrafter"/>
</dbReference>
<dbReference type="FunFam" id="3.30.1360.10:FF:000006">
    <property type="entry name" value="DNA-directed RNA polymerases I and III subunit RPAC2"/>
    <property type="match status" value="1"/>
</dbReference>
<dbReference type="InterPro" id="IPR036603">
    <property type="entry name" value="RBP11-like"/>
</dbReference>
<dbReference type="OrthoDB" id="510325at2759"/>
<evidence type="ECO:0000256" key="6">
    <source>
        <dbReference type="ARBA" id="ARBA00025751"/>
    </source>
</evidence>
<dbReference type="CDD" id="cd07029">
    <property type="entry name" value="RNAP_I_III_AC19"/>
    <property type="match status" value="1"/>
</dbReference>
<dbReference type="InterPro" id="IPR022905">
    <property type="entry name" value="Rpo11-like"/>
</dbReference>
<dbReference type="HAMAP" id="MF_00261">
    <property type="entry name" value="RNApol_arch_Rpo11"/>
    <property type="match status" value="1"/>
</dbReference>
<evidence type="ECO:0000256" key="2">
    <source>
        <dbReference type="ARBA" id="ARBA00022079"/>
    </source>
</evidence>
<keyword evidence="9" id="KW-1185">Reference proteome</keyword>
<evidence type="ECO:0000313" key="8">
    <source>
        <dbReference type="EMBL" id="CAG8958034.1"/>
    </source>
</evidence>
<dbReference type="PANTHER" id="PTHR13946:SF28">
    <property type="entry name" value="DNA-DIRECTED RNA POLYMERASES I AND III SUBUNIT RPAC2"/>
    <property type="match status" value="1"/>
</dbReference>
<dbReference type="PROSITE" id="PS01154">
    <property type="entry name" value="RNA_POL_L_13KD"/>
    <property type="match status" value="1"/>
</dbReference>
<dbReference type="GO" id="GO:0006362">
    <property type="term" value="P:transcription elongation by RNA polymerase I"/>
    <property type="evidence" value="ECO:0007669"/>
    <property type="project" value="TreeGrafter"/>
</dbReference>
<dbReference type="GO" id="GO:0005666">
    <property type="term" value="C:RNA polymerase III complex"/>
    <property type="evidence" value="ECO:0007669"/>
    <property type="project" value="TreeGrafter"/>
</dbReference>
<dbReference type="Pfam" id="PF13656">
    <property type="entry name" value="RNA_pol_L_2"/>
    <property type="match status" value="1"/>
</dbReference>
<sequence>MGVCCTPSPREAPKVQARAQKTGVLPDYVIASAIFLNLELSIKLPSPGGLACAQSSNTHNHLIMAPSATANESPAPVDADVSMNDAADFDQPIERDENDPANRGWLQGAHSIKTLPGSSETAASFQFVKEDHTLGNALRYIIMKNPDVEFCGYSIPHPSEELMNIRIQTYEGTALDALEKGLSDLIALCDEVSAKYVGAREAFQSQVAAV</sequence>
<evidence type="ECO:0000259" key="7">
    <source>
        <dbReference type="Pfam" id="PF13656"/>
    </source>
</evidence>
<feature type="domain" description="DNA-directed RNA polymerase RBP11-like dimerisation" evidence="7">
    <location>
        <begin position="123"/>
        <end position="193"/>
    </location>
</feature>
<comment type="caution">
    <text evidence="8">The sequence shown here is derived from an EMBL/GenBank/DDBJ whole genome shotgun (WGS) entry which is preliminary data.</text>
</comment>
<evidence type="ECO:0000256" key="5">
    <source>
        <dbReference type="ARBA" id="ARBA00023242"/>
    </source>
</evidence>
<accession>A0A9N9L216</accession>
<dbReference type="AlphaFoldDB" id="A0A9N9L216"/>
<gene>
    <name evidence="8" type="ORF">HYFRA_00000378</name>
</gene>
<evidence type="ECO:0000313" key="9">
    <source>
        <dbReference type="Proteomes" id="UP000696280"/>
    </source>
</evidence>
<dbReference type="InterPro" id="IPR033898">
    <property type="entry name" value="RNAP_AC19"/>
</dbReference>
<comment type="similarity">
    <text evidence="6">Belongs to the archaeal Rpo11/eukaryotic RPB11/RPC19 RNA polymerase subunit family.</text>
</comment>
<keyword evidence="4" id="KW-0804">Transcription</keyword>
<dbReference type="Proteomes" id="UP000696280">
    <property type="component" value="Unassembled WGS sequence"/>
</dbReference>
<dbReference type="PANTHER" id="PTHR13946">
    <property type="entry name" value="DNA-DIRECTED RNA POLYMERASE I,II,III"/>
    <property type="match status" value="1"/>
</dbReference>
<protein>
    <recommendedName>
        <fullName evidence="2">DNA-directed RNA polymerases I and III subunit RPAC2</fullName>
    </recommendedName>
</protein>
<evidence type="ECO:0000256" key="1">
    <source>
        <dbReference type="ARBA" id="ARBA00004123"/>
    </source>
</evidence>
<dbReference type="GO" id="GO:0003899">
    <property type="term" value="F:DNA-directed RNA polymerase activity"/>
    <property type="evidence" value="ECO:0007669"/>
    <property type="project" value="InterPro"/>
</dbReference>
<comment type="subcellular location">
    <subcellularLocation>
        <location evidence="1">Nucleus</location>
    </subcellularLocation>
</comment>
<proteinExistence type="inferred from homology"/>
<name>A0A9N9L216_9HELO</name>
<dbReference type="SUPFAM" id="SSF55257">
    <property type="entry name" value="RBP11-like subunits of RNA polymerase"/>
    <property type="match status" value="1"/>
</dbReference>
<evidence type="ECO:0000256" key="4">
    <source>
        <dbReference type="ARBA" id="ARBA00023163"/>
    </source>
</evidence>
<keyword evidence="5" id="KW-0539">Nucleus</keyword>
<dbReference type="Gene3D" id="3.30.1360.10">
    <property type="entry name" value="RNA polymerase, RBP11-like subunit"/>
    <property type="match status" value="1"/>
</dbReference>
<dbReference type="EMBL" id="CAJVRL010000081">
    <property type="protein sequence ID" value="CAG8958034.1"/>
    <property type="molecule type" value="Genomic_DNA"/>
</dbReference>
<dbReference type="GO" id="GO:0046983">
    <property type="term" value="F:protein dimerization activity"/>
    <property type="evidence" value="ECO:0007669"/>
    <property type="project" value="InterPro"/>
</dbReference>
<dbReference type="InterPro" id="IPR009025">
    <property type="entry name" value="RBP11-like_dimer"/>
</dbReference>
<reference evidence="8" key="1">
    <citation type="submission" date="2021-07" db="EMBL/GenBank/DDBJ databases">
        <authorList>
            <person name="Durling M."/>
        </authorList>
    </citation>
    <scope>NUCLEOTIDE SEQUENCE</scope>
</reference>